<organism evidence="1 2">
    <name type="scientific">Smallanthus sonchifolius</name>
    <dbReference type="NCBI Taxonomy" id="185202"/>
    <lineage>
        <taxon>Eukaryota</taxon>
        <taxon>Viridiplantae</taxon>
        <taxon>Streptophyta</taxon>
        <taxon>Embryophyta</taxon>
        <taxon>Tracheophyta</taxon>
        <taxon>Spermatophyta</taxon>
        <taxon>Magnoliopsida</taxon>
        <taxon>eudicotyledons</taxon>
        <taxon>Gunneridae</taxon>
        <taxon>Pentapetalae</taxon>
        <taxon>asterids</taxon>
        <taxon>campanulids</taxon>
        <taxon>Asterales</taxon>
        <taxon>Asteraceae</taxon>
        <taxon>Asteroideae</taxon>
        <taxon>Heliantheae alliance</taxon>
        <taxon>Millerieae</taxon>
        <taxon>Smallanthus</taxon>
    </lineage>
</organism>
<comment type="caution">
    <text evidence="1">The sequence shown here is derived from an EMBL/GenBank/DDBJ whole genome shotgun (WGS) entry which is preliminary data.</text>
</comment>
<keyword evidence="2" id="KW-1185">Reference proteome</keyword>
<protein>
    <submittedName>
        <fullName evidence="1">Uncharacterized protein</fullName>
    </submittedName>
</protein>
<accession>A0ACB9EUH4</accession>
<reference evidence="1 2" key="2">
    <citation type="journal article" date="2022" name="Mol. Ecol. Resour.">
        <title>The genomes of chicory, endive, great burdock and yacon provide insights into Asteraceae paleo-polyploidization history and plant inulin production.</title>
        <authorList>
            <person name="Fan W."/>
            <person name="Wang S."/>
            <person name="Wang H."/>
            <person name="Wang A."/>
            <person name="Jiang F."/>
            <person name="Liu H."/>
            <person name="Zhao H."/>
            <person name="Xu D."/>
            <person name="Zhang Y."/>
        </authorList>
    </citation>
    <scope>NUCLEOTIDE SEQUENCE [LARGE SCALE GENOMIC DNA]</scope>
    <source>
        <strain evidence="2">cv. Yunnan</strain>
        <tissue evidence="1">Leaves</tissue>
    </source>
</reference>
<name>A0ACB9EUH4_9ASTR</name>
<evidence type="ECO:0000313" key="1">
    <source>
        <dbReference type="EMBL" id="KAI3762514.1"/>
    </source>
</evidence>
<dbReference type="Proteomes" id="UP001056120">
    <property type="component" value="Linkage Group LG17"/>
</dbReference>
<proteinExistence type="predicted"/>
<evidence type="ECO:0000313" key="2">
    <source>
        <dbReference type="Proteomes" id="UP001056120"/>
    </source>
</evidence>
<gene>
    <name evidence="1" type="ORF">L1987_52944</name>
</gene>
<reference evidence="2" key="1">
    <citation type="journal article" date="2022" name="Mol. Ecol. Resour.">
        <title>The genomes of chicory, endive, great burdock and yacon provide insights into Asteraceae palaeo-polyploidization history and plant inulin production.</title>
        <authorList>
            <person name="Fan W."/>
            <person name="Wang S."/>
            <person name="Wang H."/>
            <person name="Wang A."/>
            <person name="Jiang F."/>
            <person name="Liu H."/>
            <person name="Zhao H."/>
            <person name="Xu D."/>
            <person name="Zhang Y."/>
        </authorList>
    </citation>
    <scope>NUCLEOTIDE SEQUENCE [LARGE SCALE GENOMIC DNA]</scope>
    <source>
        <strain evidence="2">cv. Yunnan</strain>
    </source>
</reference>
<sequence>MLNHAVQARPDPNFTKPFCTRALSGFSRSWGSRGSVVKQSSLLGKKLYGTRVLRGTGSVEPKHRVVVVRSCLSLVPEKPLALYDPCFDKDACGVGFVAVIRPGSYKYANFCVEKKTKMNVKLVSEAGVGVIASGLVKGHADHVLISGHDGGTGASRWTGIKNAGLPWELGLAETHQTLVANDLLLDFMDRTDGQRG</sequence>
<dbReference type="EMBL" id="CM042034">
    <property type="protein sequence ID" value="KAI3762514.1"/>
    <property type="molecule type" value="Genomic_DNA"/>
</dbReference>